<reference evidence="3" key="2">
    <citation type="submission" date="2023-06" db="EMBL/GenBank/DDBJ databases">
        <title>Genome assembly of Pristionchus species.</title>
        <authorList>
            <person name="Yoshida K."/>
            <person name="Sommer R.J."/>
        </authorList>
    </citation>
    <scope>NUCLEOTIDE SEQUENCE</scope>
    <source>
        <strain evidence="3">RS5460</strain>
    </source>
</reference>
<dbReference type="EMBL" id="BTRK01000004">
    <property type="protein sequence ID" value="GMR44922.1"/>
    <property type="molecule type" value="Genomic_DNA"/>
</dbReference>
<proteinExistence type="predicted"/>
<dbReference type="Proteomes" id="UP001328107">
    <property type="component" value="Unassembled WGS sequence"/>
</dbReference>
<dbReference type="EMBL" id="BTRK01000004">
    <property type="protein sequence ID" value="GMR44915.1"/>
    <property type="molecule type" value="Genomic_DNA"/>
</dbReference>
<evidence type="ECO:0000313" key="3">
    <source>
        <dbReference type="EMBL" id="GMR44927.1"/>
    </source>
</evidence>
<keyword evidence="4" id="KW-1185">Reference proteome</keyword>
<name>A0AAN5CI97_9BILA</name>
<gene>
    <name evidence="1" type="ORF">PMAYCL1PPCAC_15110</name>
    <name evidence="2" type="ORF">PMAYCL1PPCAC_15117</name>
    <name evidence="3" type="ORF">PMAYCL1PPCAC_15122</name>
</gene>
<sequence length="85" mass="10146">LLSRKVRKFQCMYKILLVSSSVNRHFDSVDWSQNGFCGKLLRRHWPIGFKSESSQQPTHNDFLFVLGEFLTYKVPRSRREWNVIV</sequence>
<evidence type="ECO:0000313" key="4">
    <source>
        <dbReference type="Proteomes" id="UP001328107"/>
    </source>
</evidence>
<feature type="non-terminal residue" evidence="3">
    <location>
        <position position="1"/>
    </location>
</feature>
<evidence type="ECO:0000313" key="1">
    <source>
        <dbReference type="EMBL" id="GMR44915.1"/>
    </source>
</evidence>
<dbReference type="AlphaFoldDB" id="A0AAN5CI97"/>
<evidence type="ECO:0000313" key="2">
    <source>
        <dbReference type="EMBL" id="GMR44922.1"/>
    </source>
</evidence>
<feature type="non-terminal residue" evidence="3">
    <location>
        <position position="85"/>
    </location>
</feature>
<comment type="caution">
    <text evidence="3">The sequence shown here is derived from an EMBL/GenBank/DDBJ whole genome shotgun (WGS) entry which is preliminary data.</text>
</comment>
<protein>
    <submittedName>
        <fullName evidence="3">Uncharacterized protein</fullName>
    </submittedName>
</protein>
<accession>A0AAN5CI97</accession>
<organism evidence="3 4">
    <name type="scientific">Pristionchus mayeri</name>
    <dbReference type="NCBI Taxonomy" id="1317129"/>
    <lineage>
        <taxon>Eukaryota</taxon>
        <taxon>Metazoa</taxon>
        <taxon>Ecdysozoa</taxon>
        <taxon>Nematoda</taxon>
        <taxon>Chromadorea</taxon>
        <taxon>Rhabditida</taxon>
        <taxon>Rhabditina</taxon>
        <taxon>Diplogasteromorpha</taxon>
        <taxon>Diplogasteroidea</taxon>
        <taxon>Neodiplogasteridae</taxon>
        <taxon>Pristionchus</taxon>
    </lineage>
</organism>
<reference evidence="4" key="1">
    <citation type="submission" date="2022-10" db="EMBL/GenBank/DDBJ databases">
        <title>Genome assembly of Pristionchus species.</title>
        <authorList>
            <person name="Yoshida K."/>
            <person name="Sommer R.J."/>
        </authorList>
    </citation>
    <scope>NUCLEOTIDE SEQUENCE [LARGE SCALE GENOMIC DNA]</scope>
    <source>
        <strain evidence="1 4">RS5460</strain>
    </source>
</reference>
<dbReference type="EMBL" id="BTRK01000004">
    <property type="protein sequence ID" value="GMR44927.1"/>
    <property type="molecule type" value="Genomic_DNA"/>
</dbReference>